<dbReference type="Gene3D" id="3.40.50.150">
    <property type="entry name" value="Vaccinia Virus protein VP39"/>
    <property type="match status" value="1"/>
</dbReference>
<dbReference type="EMBL" id="BAAANY010000032">
    <property type="protein sequence ID" value="GAA1708942.1"/>
    <property type="molecule type" value="Genomic_DNA"/>
</dbReference>
<dbReference type="CDD" id="cd02440">
    <property type="entry name" value="AdoMet_MTases"/>
    <property type="match status" value="1"/>
</dbReference>
<keyword evidence="3" id="KW-0949">S-adenosyl-L-methionine</keyword>
<dbReference type="InterPro" id="IPR029063">
    <property type="entry name" value="SAM-dependent_MTases_sf"/>
</dbReference>
<dbReference type="RefSeq" id="WP_344314273.1">
    <property type="nucleotide sequence ID" value="NZ_BAAANY010000032.1"/>
</dbReference>
<keyword evidence="2" id="KW-0808">Transferase</keyword>
<evidence type="ECO:0000256" key="3">
    <source>
        <dbReference type="ARBA" id="ARBA00022691"/>
    </source>
</evidence>
<comment type="caution">
    <text evidence="5">The sequence shown here is derived from an EMBL/GenBank/DDBJ whole genome shotgun (WGS) entry which is preliminary data.</text>
</comment>
<dbReference type="PANTHER" id="PTHR43464">
    <property type="entry name" value="METHYLTRANSFERASE"/>
    <property type="match status" value="1"/>
</dbReference>
<evidence type="ECO:0000313" key="6">
    <source>
        <dbReference type="Proteomes" id="UP001500618"/>
    </source>
</evidence>
<evidence type="ECO:0000259" key="4">
    <source>
        <dbReference type="Pfam" id="PF08241"/>
    </source>
</evidence>
<keyword evidence="6" id="KW-1185">Reference proteome</keyword>
<dbReference type="InterPro" id="IPR013216">
    <property type="entry name" value="Methyltransf_11"/>
</dbReference>
<sequence>MPRLVRNNLAVYDDLADRWWDPRGPFAGLGWLAASRAEQIRPAANGSSVLVDIACGGGLLQPYAAGKGYVHIGVDLSPRSLQVARSHGVRAIRADMNQLPLADECAEVVVAGECLEHVPDPYQVVAECCRILKPGGVLIVDTAANTVLARVLGITLLENAPCPGTPPRGTHDHRLFVDRRRLIRTCARHGVTMRLTGLRPRLLDLLLFLLRRRLAVKLVPMAWTGLLFQGVGTKADTRLLPGP</sequence>
<dbReference type="Proteomes" id="UP001500618">
    <property type="component" value="Unassembled WGS sequence"/>
</dbReference>
<dbReference type="SUPFAM" id="SSF53335">
    <property type="entry name" value="S-adenosyl-L-methionine-dependent methyltransferases"/>
    <property type="match status" value="1"/>
</dbReference>
<evidence type="ECO:0000313" key="5">
    <source>
        <dbReference type="EMBL" id="GAA1708942.1"/>
    </source>
</evidence>
<dbReference type="Pfam" id="PF08241">
    <property type="entry name" value="Methyltransf_11"/>
    <property type="match status" value="1"/>
</dbReference>
<reference evidence="5 6" key="1">
    <citation type="journal article" date="2019" name="Int. J. Syst. Evol. Microbiol.">
        <title>The Global Catalogue of Microorganisms (GCM) 10K type strain sequencing project: providing services to taxonomists for standard genome sequencing and annotation.</title>
        <authorList>
            <consortium name="The Broad Institute Genomics Platform"/>
            <consortium name="The Broad Institute Genome Sequencing Center for Infectious Disease"/>
            <person name="Wu L."/>
            <person name="Ma J."/>
        </authorList>
    </citation>
    <scope>NUCLEOTIDE SEQUENCE [LARGE SCALE GENOMIC DNA]</scope>
    <source>
        <strain evidence="5 6">JCM 14718</strain>
    </source>
</reference>
<keyword evidence="1" id="KW-0489">Methyltransferase</keyword>
<dbReference type="PANTHER" id="PTHR43464:SF19">
    <property type="entry name" value="UBIQUINONE BIOSYNTHESIS O-METHYLTRANSFERASE, MITOCHONDRIAL"/>
    <property type="match status" value="1"/>
</dbReference>
<proteinExistence type="predicted"/>
<gene>
    <name evidence="5" type="ORF">GCM10009765_68050</name>
</gene>
<feature type="domain" description="Methyltransferase type 11" evidence="4">
    <location>
        <begin position="51"/>
        <end position="140"/>
    </location>
</feature>
<name>A0ABN2IP48_9ACTN</name>
<evidence type="ECO:0000256" key="1">
    <source>
        <dbReference type="ARBA" id="ARBA00022603"/>
    </source>
</evidence>
<protein>
    <recommendedName>
        <fullName evidence="4">Methyltransferase type 11 domain-containing protein</fullName>
    </recommendedName>
</protein>
<evidence type="ECO:0000256" key="2">
    <source>
        <dbReference type="ARBA" id="ARBA00022679"/>
    </source>
</evidence>
<organism evidence="5 6">
    <name type="scientific">Fodinicola feengrottensis</name>
    <dbReference type="NCBI Taxonomy" id="435914"/>
    <lineage>
        <taxon>Bacteria</taxon>
        <taxon>Bacillati</taxon>
        <taxon>Actinomycetota</taxon>
        <taxon>Actinomycetes</taxon>
        <taxon>Mycobacteriales</taxon>
        <taxon>Fodinicola</taxon>
    </lineage>
</organism>
<accession>A0ABN2IP48</accession>